<dbReference type="EMBL" id="LXFE01001034">
    <property type="protein sequence ID" value="OLL24020.1"/>
    <property type="molecule type" value="Genomic_DNA"/>
</dbReference>
<keyword evidence="3" id="KW-1185">Reference proteome</keyword>
<organism evidence="2 3">
    <name type="scientific">Neolecta irregularis (strain DAH-3)</name>
    <dbReference type="NCBI Taxonomy" id="1198029"/>
    <lineage>
        <taxon>Eukaryota</taxon>
        <taxon>Fungi</taxon>
        <taxon>Dikarya</taxon>
        <taxon>Ascomycota</taxon>
        <taxon>Taphrinomycotina</taxon>
        <taxon>Neolectales</taxon>
        <taxon>Neolectaceae</taxon>
        <taxon>Neolecta</taxon>
    </lineage>
</organism>
<feature type="compositionally biased region" description="Polar residues" evidence="1">
    <location>
        <begin position="234"/>
        <end position="244"/>
    </location>
</feature>
<dbReference type="GO" id="GO:0032783">
    <property type="term" value="C:super elongation complex"/>
    <property type="evidence" value="ECO:0007669"/>
    <property type="project" value="InterPro"/>
</dbReference>
<dbReference type="Proteomes" id="UP000186594">
    <property type="component" value="Unassembled WGS sequence"/>
</dbReference>
<feature type="compositionally biased region" description="Acidic residues" evidence="1">
    <location>
        <begin position="358"/>
        <end position="393"/>
    </location>
</feature>
<feature type="region of interest" description="Disordered" evidence="1">
    <location>
        <begin position="199"/>
        <end position="427"/>
    </location>
</feature>
<dbReference type="GO" id="GO:0006368">
    <property type="term" value="P:transcription elongation by RNA polymerase II"/>
    <property type="evidence" value="ECO:0007669"/>
    <property type="project" value="InterPro"/>
</dbReference>
<dbReference type="InterPro" id="IPR027093">
    <property type="entry name" value="EAF_fam"/>
</dbReference>
<reference evidence="2 3" key="1">
    <citation type="submission" date="2016-04" db="EMBL/GenBank/DDBJ databases">
        <title>Evolutionary innovation and constraint leading to complex multicellularity in the Ascomycota.</title>
        <authorList>
            <person name="Cisse O."/>
            <person name="Nguyen A."/>
            <person name="Hewitt D.A."/>
            <person name="Jedd G."/>
            <person name="Stajich J.E."/>
        </authorList>
    </citation>
    <scope>NUCLEOTIDE SEQUENCE [LARGE SCALE GENOMIC DNA]</scope>
    <source>
        <strain evidence="2 3">DAH-3</strain>
    </source>
</reference>
<feature type="compositionally biased region" description="Low complexity" evidence="1">
    <location>
        <begin position="250"/>
        <end position="265"/>
    </location>
</feature>
<evidence type="ECO:0000313" key="3">
    <source>
        <dbReference type="Proteomes" id="UP000186594"/>
    </source>
</evidence>
<dbReference type="PANTHER" id="PTHR15970:SF2">
    <property type="entry name" value="ELL-ASSOCIATED FACTOR EAF"/>
    <property type="match status" value="1"/>
</dbReference>
<feature type="compositionally biased region" description="Polar residues" evidence="1">
    <location>
        <begin position="203"/>
        <end position="222"/>
    </location>
</feature>
<feature type="compositionally biased region" description="Polar residues" evidence="1">
    <location>
        <begin position="394"/>
        <end position="403"/>
    </location>
</feature>
<dbReference type="PANTHER" id="PTHR15970">
    <property type="entry name" value="ELL-ASSOCIATED FACTOR EAF"/>
    <property type="match status" value="1"/>
</dbReference>
<dbReference type="GO" id="GO:0003711">
    <property type="term" value="F:transcription elongation factor activity"/>
    <property type="evidence" value="ECO:0007669"/>
    <property type="project" value="TreeGrafter"/>
</dbReference>
<gene>
    <name evidence="2" type="ORF">NEOLI_003360</name>
</gene>
<comment type="caution">
    <text evidence="2">The sequence shown here is derived from an EMBL/GenBank/DDBJ whole genome shotgun (WGS) entry which is preliminary data.</text>
</comment>
<protein>
    <submittedName>
        <fullName evidence="2">Ell1-associated factor 1</fullName>
    </submittedName>
</protein>
<proteinExistence type="predicted"/>
<evidence type="ECO:0000313" key="2">
    <source>
        <dbReference type="EMBL" id="OLL24020.1"/>
    </source>
</evidence>
<dbReference type="OrthoDB" id="125903at2759"/>
<dbReference type="AlphaFoldDB" id="A0A1U7LMX3"/>
<sequence length="427" mass="46813">MTVKESYTSQECRTFLVNAAPVFSVRGSRAGLPIARCPTTAFLSTAFRVSMIVPGMPARYTVELGKSFDTAGGDCQKLLSVRCIHSIFLKFEPDLALDNFKPESIDTRRPGKLSGGPKSFDVEWNSTQVLCQADLTLTFKSERPHLFTSGIPSHGRDVDCCLVFDPKTGVCHPHLAESLFLQKFTLEIVDMFMRFNQDRSKTRQTSNTLQFPIRTTPTLSDTESGKRSPFLQGTKRSPTKSTKLLASPPQNNSSSNFKSISQKSSAQRVQKPAAVQHTPKTTPIVRKPTGKKTVLSSKKLPTPPPTCSDSPKGLGLEMPSGLIPMDIDAIPERNTEEPQAVRAPLIRKPKIKRSSSPESEESSSESDDSEESDANESEDDLDDLANMLEEDLVQENSSGSTPTFPLVTVNGLPPSMAPRSMSDLARF</sequence>
<evidence type="ECO:0000256" key="1">
    <source>
        <dbReference type="SAM" id="MobiDB-lite"/>
    </source>
</evidence>
<name>A0A1U7LMX3_NEOID</name>
<accession>A0A1U7LMX3</accession>